<proteinExistence type="predicted"/>
<dbReference type="Proteomes" id="UP000606003">
    <property type="component" value="Unassembled WGS sequence"/>
</dbReference>
<sequence>MNKLLPFLALAAALAAGSCKKDNPDAGLPPATQEGKNTGGCLVNGERFVATGWGGDLFSNPTPPLFGGFSFDSVYTVDLNGQYKGENATLTLFLKNDVPKTYLLNKDTPYYPQAVPSRVLDHATFTIDGVSKSELYGTNSTQTGKVVLTRADLRAGIGSGTFEFTAASTVDRSKTITVTNGRFDRKQ</sequence>
<protein>
    <recommendedName>
        <fullName evidence="3">Lipid/polyisoprenoid-binding YceI-like domain-containing protein</fullName>
    </recommendedName>
</protein>
<accession>A0ABR8JX85</accession>
<gene>
    <name evidence="1" type="ORF">IC234_14860</name>
</gene>
<name>A0ABR8JX85_9BACT</name>
<dbReference type="PROSITE" id="PS51257">
    <property type="entry name" value="PROKAR_LIPOPROTEIN"/>
    <property type="match status" value="1"/>
</dbReference>
<reference evidence="1 2" key="1">
    <citation type="submission" date="2020-09" db="EMBL/GenBank/DDBJ databases">
        <authorList>
            <person name="Kim M.K."/>
        </authorList>
    </citation>
    <scope>NUCLEOTIDE SEQUENCE [LARGE SCALE GENOMIC DNA]</scope>
    <source>
        <strain evidence="1 2">BT189</strain>
    </source>
</reference>
<keyword evidence="2" id="KW-1185">Reference proteome</keyword>
<evidence type="ECO:0008006" key="3">
    <source>
        <dbReference type="Google" id="ProtNLM"/>
    </source>
</evidence>
<dbReference type="InterPro" id="IPR046219">
    <property type="entry name" value="DUF6252"/>
</dbReference>
<evidence type="ECO:0000313" key="2">
    <source>
        <dbReference type="Proteomes" id="UP000606003"/>
    </source>
</evidence>
<evidence type="ECO:0000313" key="1">
    <source>
        <dbReference type="EMBL" id="MBD2723408.1"/>
    </source>
</evidence>
<organism evidence="1 2">
    <name type="scientific">Hymenobacter armeniacus</name>
    <dbReference type="NCBI Taxonomy" id="2771358"/>
    <lineage>
        <taxon>Bacteria</taxon>
        <taxon>Pseudomonadati</taxon>
        <taxon>Bacteroidota</taxon>
        <taxon>Cytophagia</taxon>
        <taxon>Cytophagales</taxon>
        <taxon>Hymenobacteraceae</taxon>
        <taxon>Hymenobacter</taxon>
    </lineage>
</organism>
<dbReference type="Pfam" id="PF19765">
    <property type="entry name" value="DUF6252"/>
    <property type="match status" value="1"/>
</dbReference>
<dbReference type="RefSeq" id="WP_190926069.1">
    <property type="nucleotide sequence ID" value="NZ_JACXAC010000005.1"/>
</dbReference>
<comment type="caution">
    <text evidence="1">The sequence shown here is derived from an EMBL/GenBank/DDBJ whole genome shotgun (WGS) entry which is preliminary data.</text>
</comment>
<dbReference type="EMBL" id="JACXAC010000005">
    <property type="protein sequence ID" value="MBD2723408.1"/>
    <property type="molecule type" value="Genomic_DNA"/>
</dbReference>